<dbReference type="AlphaFoldDB" id="A0A4Y2H2D0"/>
<dbReference type="Proteomes" id="UP000499080">
    <property type="component" value="Unassembled WGS sequence"/>
</dbReference>
<accession>A0A4Y2H2D0</accession>
<sequence length="246" mass="27511">MFPRFLSSKASPEVCHTSRNGYVKTLYYSRWSGLSRKISVNARMLKGNGSTDGRPQYDSIKLRSKDLSFHRFHPRIAFFPVVGTGRIDVARGLVSESVVSSVGALNRSHIKGPNAAIASVHSSSLEIFAKPCAVGTARLFEFHRLQSTSANLELSLANTRAVGKSLIMKLSVVPFPQHEWSEFDLSQHHKYETPETGGLPSHTTWEHDFRLSYIRSSPLLVLMAHVTLVFELHCINILRFSIFNGL</sequence>
<evidence type="ECO:0000313" key="1">
    <source>
        <dbReference type="EMBL" id="GBM59617.1"/>
    </source>
</evidence>
<evidence type="ECO:0000313" key="2">
    <source>
        <dbReference type="Proteomes" id="UP000499080"/>
    </source>
</evidence>
<dbReference type="EMBL" id="BGPR01001691">
    <property type="protein sequence ID" value="GBM59617.1"/>
    <property type="molecule type" value="Genomic_DNA"/>
</dbReference>
<keyword evidence="2" id="KW-1185">Reference proteome</keyword>
<name>A0A4Y2H2D0_ARAVE</name>
<gene>
    <name evidence="1" type="ORF">AVEN_218929_1</name>
</gene>
<proteinExistence type="predicted"/>
<organism evidence="1 2">
    <name type="scientific">Araneus ventricosus</name>
    <name type="common">Orbweaver spider</name>
    <name type="synonym">Epeira ventricosa</name>
    <dbReference type="NCBI Taxonomy" id="182803"/>
    <lineage>
        <taxon>Eukaryota</taxon>
        <taxon>Metazoa</taxon>
        <taxon>Ecdysozoa</taxon>
        <taxon>Arthropoda</taxon>
        <taxon>Chelicerata</taxon>
        <taxon>Arachnida</taxon>
        <taxon>Araneae</taxon>
        <taxon>Araneomorphae</taxon>
        <taxon>Entelegynae</taxon>
        <taxon>Araneoidea</taxon>
        <taxon>Araneidae</taxon>
        <taxon>Araneus</taxon>
    </lineage>
</organism>
<protein>
    <submittedName>
        <fullName evidence="1">Uncharacterized protein</fullName>
    </submittedName>
</protein>
<comment type="caution">
    <text evidence="1">The sequence shown here is derived from an EMBL/GenBank/DDBJ whole genome shotgun (WGS) entry which is preliminary data.</text>
</comment>
<reference evidence="1 2" key="1">
    <citation type="journal article" date="2019" name="Sci. Rep.">
        <title>Orb-weaving spider Araneus ventricosus genome elucidates the spidroin gene catalogue.</title>
        <authorList>
            <person name="Kono N."/>
            <person name="Nakamura H."/>
            <person name="Ohtoshi R."/>
            <person name="Moran D.A.P."/>
            <person name="Shinohara A."/>
            <person name="Yoshida Y."/>
            <person name="Fujiwara M."/>
            <person name="Mori M."/>
            <person name="Tomita M."/>
            <person name="Arakawa K."/>
        </authorList>
    </citation>
    <scope>NUCLEOTIDE SEQUENCE [LARGE SCALE GENOMIC DNA]</scope>
</reference>